<evidence type="ECO:0000259" key="1">
    <source>
        <dbReference type="Pfam" id="PF00004"/>
    </source>
</evidence>
<dbReference type="EMBL" id="VCHX02000087">
    <property type="protein sequence ID" value="TPQ22350.1"/>
    <property type="molecule type" value="Genomic_DNA"/>
</dbReference>
<feature type="non-terminal residue" evidence="2">
    <location>
        <position position="56"/>
    </location>
</feature>
<dbReference type="Gene3D" id="3.40.50.300">
    <property type="entry name" value="P-loop containing nucleotide triphosphate hydrolases"/>
    <property type="match status" value="1"/>
</dbReference>
<keyword evidence="3" id="KW-1185">Reference proteome</keyword>
<reference evidence="2 3" key="1">
    <citation type="submission" date="2019-06" db="EMBL/GenBank/DDBJ databases">
        <title>Streptomyces sporangiiformans sp. nov., a novel actinomycete isolated from soil in Mount Song.</title>
        <authorList>
            <person name="Han L."/>
        </authorList>
    </citation>
    <scope>NUCLEOTIDE SEQUENCE [LARGE SCALE GENOMIC DNA]</scope>
    <source>
        <strain evidence="2 3">NEAU-SSA 1</strain>
    </source>
</reference>
<gene>
    <name evidence="2" type="ORF">FGD71_010190</name>
</gene>
<sequence>MGERPPVLWLGGPPGAGKTTVARVLARRHGLRWYNADARTWEHRDRAVAAGHTAAT</sequence>
<dbReference type="Pfam" id="PF00004">
    <property type="entry name" value="AAA"/>
    <property type="match status" value="1"/>
</dbReference>
<dbReference type="AlphaFoldDB" id="A0A505DHD8"/>
<name>A0A505DHD8_9ACTN</name>
<comment type="caution">
    <text evidence="2">The sequence shown here is derived from an EMBL/GenBank/DDBJ whole genome shotgun (WGS) entry which is preliminary data.</text>
</comment>
<feature type="domain" description="ATPase AAA-type core" evidence="1">
    <location>
        <begin position="10"/>
        <end position="38"/>
    </location>
</feature>
<dbReference type="OrthoDB" id="3820382at2"/>
<dbReference type="SUPFAM" id="SSF52540">
    <property type="entry name" value="P-loop containing nucleoside triphosphate hydrolases"/>
    <property type="match status" value="1"/>
</dbReference>
<dbReference type="InterPro" id="IPR027417">
    <property type="entry name" value="P-loop_NTPase"/>
</dbReference>
<evidence type="ECO:0000313" key="2">
    <source>
        <dbReference type="EMBL" id="TPQ22350.1"/>
    </source>
</evidence>
<accession>A0A505DHD8</accession>
<dbReference type="InterPro" id="IPR003959">
    <property type="entry name" value="ATPase_AAA_core"/>
</dbReference>
<dbReference type="GO" id="GO:0005524">
    <property type="term" value="F:ATP binding"/>
    <property type="evidence" value="ECO:0007669"/>
    <property type="project" value="InterPro"/>
</dbReference>
<dbReference type="GO" id="GO:0016887">
    <property type="term" value="F:ATP hydrolysis activity"/>
    <property type="evidence" value="ECO:0007669"/>
    <property type="project" value="InterPro"/>
</dbReference>
<proteinExistence type="predicted"/>
<organism evidence="2 3">
    <name type="scientific">Streptomyces sporangiiformans</name>
    <dbReference type="NCBI Taxonomy" id="2315329"/>
    <lineage>
        <taxon>Bacteria</taxon>
        <taxon>Bacillati</taxon>
        <taxon>Actinomycetota</taxon>
        <taxon>Actinomycetes</taxon>
        <taxon>Kitasatosporales</taxon>
        <taxon>Streptomycetaceae</taxon>
        <taxon>Streptomyces</taxon>
    </lineage>
</organism>
<dbReference type="Proteomes" id="UP000317378">
    <property type="component" value="Unassembled WGS sequence"/>
</dbReference>
<evidence type="ECO:0000313" key="3">
    <source>
        <dbReference type="Proteomes" id="UP000317378"/>
    </source>
</evidence>
<protein>
    <submittedName>
        <fullName evidence="2">AAA family ATPase</fullName>
    </submittedName>
</protein>